<dbReference type="Proteomes" id="UP000430387">
    <property type="component" value="Unassembled WGS sequence"/>
</dbReference>
<dbReference type="InterPro" id="IPR009677">
    <property type="entry name" value="DUF1266"/>
</dbReference>
<feature type="domain" description="DUF1266" evidence="2">
    <location>
        <begin position="167"/>
        <end position="338"/>
    </location>
</feature>
<keyword evidence="1" id="KW-0472">Membrane</keyword>
<protein>
    <submittedName>
        <fullName evidence="4">DUF1266 domain-containing protein</fullName>
    </submittedName>
</protein>
<reference evidence="5 6" key="1">
    <citation type="submission" date="2019-12" db="EMBL/GenBank/DDBJ databases">
        <title>Enteriobacteria Tanzani isolates_8377-8380.</title>
        <authorList>
            <person name="Subbiah M."/>
            <person name="Call D."/>
        </authorList>
    </citation>
    <scope>NUCLEOTIDE SEQUENCE [LARGE SCALE GENOMIC DNA]</scope>
    <source>
        <strain evidence="4 6">8379wE2</strain>
        <strain evidence="3 5">8380wG1</strain>
    </source>
</reference>
<dbReference type="AlphaFoldDB" id="A0A4S1VI61"/>
<dbReference type="NCBIfam" id="NF008480">
    <property type="entry name" value="PRK11380.1"/>
    <property type="match status" value="1"/>
</dbReference>
<dbReference type="EMBL" id="WTQJ01000935">
    <property type="protein sequence ID" value="MWR16245.1"/>
    <property type="molecule type" value="Genomic_DNA"/>
</dbReference>
<organism evidence="4 6">
    <name type="scientific">Escherichia coli</name>
    <dbReference type="NCBI Taxonomy" id="562"/>
    <lineage>
        <taxon>Bacteria</taxon>
        <taxon>Pseudomonadati</taxon>
        <taxon>Pseudomonadota</taxon>
        <taxon>Gammaproteobacteria</taxon>
        <taxon>Enterobacterales</taxon>
        <taxon>Enterobacteriaceae</taxon>
        <taxon>Escherichia</taxon>
    </lineage>
</organism>
<accession>A0A4S1VI61</accession>
<feature type="transmembrane region" description="Helical" evidence="1">
    <location>
        <begin position="42"/>
        <end position="61"/>
    </location>
</feature>
<sequence length="343" mass="40061">MKKVLLQNHPGSEKYSFNGWEIFNINLDQVIKENKPMLLCKWGFYITCTFAALLVCAGLTANGLSDKGKVSAGYAFLYLLIMAGLVIRAGFRAKKEQLHYYKAKGIEPLSEDKLQALRLIAPNRFYNQQWSESLEFWPRKPALGTDTFRYHVLRFESVGVTRQRRKSLDDSWGIVDSQSYIALMEYFLSGEHGSNAFKEHMEENPQEVIAMLSKVKEFPEDYLYDCTIRRIDKSSPRLIWAAEIAWIIGLTCSTYQNGTIEEDLAWHYILTASKKAYELFESEEEFHRNSLMGSWYWHAFCYRMKLMDAELEEGHLYDVEILEHYRKKCRWPIKNLPWGTSSN</sequence>
<keyword evidence="1" id="KW-1133">Transmembrane helix</keyword>
<keyword evidence="1" id="KW-0812">Transmembrane</keyword>
<dbReference type="EMBL" id="WTQT01001031">
    <property type="protein sequence ID" value="MWR41398.1"/>
    <property type="molecule type" value="Genomic_DNA"/>
</dbReference>
<evidence type="ECO:0000313" key="4">
    <source>
        <dbReference type="EMBL" id="MWR41398.1"/>
    </source>
</evidence>
<comment type="caution">
    <text evidence="4">The sequence shown here is derived from an EMBL/GenBank/DDBJ whole genome shotgun (WGS) entry which is preliminary data.</text>
</comment>
<evidence type="ECO:0000259" key="2">
    <source>
        <dbReference type="Pfam" id="PF06889"/>
    </source>
</evidence>
<evidence type="ECO:0000313" key="3">
    <source>
        <dbReference type="EMBL" id="MWR16245.1"/>
    </source>
</evidence>
<gene>
    <name evidence="4" type="ORF">GP975_25820</name>
    <name evidence="3" type="ORF">GQA06_20950</name>
</gene>
<proteinExistence type="predicted"/>
<dbReference type="Proteomes" id="UP000460875">
    <property type="component" value="Unassembled WGS sequence"/>
</dbReference>
<dbReference type="RefSeq" id="WP_000756904.1">
    <property type="nucleotide sequence ID" value="NZ_AP027963.1"/>
</dbReference>
<dbReference type="Pfam" id="PF06889">
    <property type="entry name" value="DUF1266"/>
    <property type="match status" value="1"/>
</dbReference>
<evidence type="ECO:0000256" key="1">
    <source>
        <dbReference type="SAM" id="Phobius"/>
    </source>
</evidence>
<evidence type="ECO:0000313" key="6">
    <source>
        <dbReference type="Proteomes" id="UP000460875"/>
    </source>
</evidence>
<name>A0A4S1VI61_ECOLX</name>
<feature type="transmembrane region" description="Helical" evidence="1">
    <location>
        <begin position="73"/>
        <end position="91"/>
    </location>
</feature>
<evidence type="ECO:0000313" key="5">
    <source>
        <dbReference type="Proteomes" id="UP000430387"/>
    </source>
</evidence>